<dbReference type="EMBL" id="QOKW01000003">
    <property type="protein sequence ID" value="KAA0683020.1"/>
    <property type="molecule type" value="Genomic_DNA"/>
</dbReference>
<gene>
    <name evidence="9" type="ORF">DS843_06350</name>
</gene>
<feature type="domain" description="RNA polymerase sigma-70 region 2" evidence="7">
    <location>
        <begin position="34"/>
        <end position="102"/>
    </location>
</feature>
<dbReference type="Proteomes" id="UP000480854">
    <property type="component" value="Unassembled WGS sequence"/>
</dbReference>
<dbReference type="Gene3D" id="1.10.10.10">
    <property type="entry name" value="Winged helix-like DNA-binding domain superfamily/Winged helix DNA-binding domain"/>
    <property type="match status" value="1"/>
</dbReference>
<proteinExistence type="inferred from homology"/>
<feature type="domain" description="RNA polymerase sigma-70 region 4" evidence="8">
    <location>
        <begin position="136"/>
        <end position="185"/>
    </location>
</feature>
<keyword evidence="3" id="KW-0731">Sigma factor</keyword>
<dbReference type="SUPFAM" id="SSF88946">
    <property type="entry name" value="Sigma2 domain of RNA polymerase sigma factors"/>
    <property type="match status" value="1"/>
</dbReference>
<evidence type="ECO:0000313" key="9">
    <source>
        <dbReference type="EMBL" id="KAA0683020.1"/>
    </source>
</evidence>
<dbReference type="InterPro" id="IPR036388">
    <property type="entry name" value="WH-like_DNA-bd_sf"/>
</dbReference>
<dbReference type="PANTHER" id="PTHR43133">
    <property type="entry name" value="RNA POLYMERASE ECF-TYPE SIGMA FACTO"/>
    <property type="match status" value="1"/>
</dbReference>
<keyword evidence="10" id="KW-1185">Reference proteome</keyword>
<dbReference type="SUPFAM" id="SSF88659">
    <property type="entry name" value="Sigma3 and sigma4 domains of RNA polymerase sigma factors"/>
    <property type="match status" value="1"/>
</dbReference>
<dbReference type="InterPro" id="IPR013325">
    <property type="entry name" value="RNA_pol_sigma_r2"/>
</dbReference>
<evidence type="ECO:0000256" key="1">
    <source>
        <dbReference type="ARBA" id="ARBA00010641"/>
    </source>
</evidence>
<dbReference type="RefSeq" id="WP_149468035.1">
    <property type="nucleotide sequence ID" value="NZ_QOKW01000003.1"/>
</dbReference>
<dbReference type="InterPro" id="IPR007627">
    <property type="entry name" value="RNA_pol_sigma70_r2"/>
</dbReference>
<dbReference type="GO" id="GO:0006352">
    <property type="term" value="P:DNA-templated transcription initiation"/>
    <property type="evidence" value="ECO:0007669"/>
    <property type="project" value="InterPro"/>
</dbReference>
<evidence type="ECO:0000256" key="2">
    <source>
        <dbReference type="ARBA" id="ARBA00023015"/>
    </source>
</evidence>
<evidence type="ECO:0000256" key="6">
    <source>
        <dbReference type="SAM" id="MobiDB-lite"/>
    </source>
</evidence>
<keyword evidence="5" id="KW-0804">Transcription</keyword>
<dbReference type="InterPro" id="IPR014284">
    <property type="entry name" value="RNA_pol_sigma-70_dom"/>
</dbReference>
<dbReference type="GO" id="GO:0003677">
    <property type="term" value="F:DNA binding"/>
    <property type="evidence" value="ECO:0007669"/>
    <property type="project" value="UniProtKB-KW"/>
</dbReference>
<protein>
    <submittedName>
        <fullName evidence="9">RNA polymerase subunit sigma</fullName>
    </submittedName>
</protein>
<comment type="caution">
    <text evidence="9">The sequence shown here is derived from an EMBL/GenBank/DDBJ whole genome shotgun (WGS) entry which is preliminary data.</text>
</comment>
<evidence type="ECO:0000256" key="4">
    <source>
        <dbReference type="ARBA" id="ARBA00023125"/>
    </source>
</evidence>
<evidence type="ECO:0000259" key="8">
    <source>
        <dbReference type="Pfam" id="PF04545"/>
    </source>
</evidence>
<dbReference type="OrthoDB" id="9784272at2"/>
<dbReference type="InterPro" id="IPR013324">
    <property type="entry name" value="RNA_pol_sigma_r3/r4-like"/>
</dbReference>
<comment type="similarity">
    <text evidence="1">Belongs to the sigma-70 factor family. ECF subfamily.</text>
</comment>
<name>A0A9W7NMP5_9PROT</name>
<evidence type="ECO:0000256" key="5">
    <source>
        <dbReference type="ARBA" id="ARBA00023163"/>
    </source>
</evidence>
<organism evidence="9 10">
    <name type="scientific">Roseomonas genomospecies 6</name>
    <dbReference type="NCBI Taxonomy" id="214106"/>
    <lineage>
        <taxon>Bacteria</taxon>
        <taxon>Pseudomonadati</taxon>
        <taxon>Pseudomonadota</taxon>
        <taxon>Alphaproteobacteria</taxon>
        <taxon>Acetobacterales</taxon>
        <taxon>Roseomonadaceae</taxon>
        <taxon>Roseomonas</taxon>
    </lineage>
</organism>
<sequence length="191" mass="21159">MQDLGSPAAGTDRTLEELLTAVGRDRDRTAFAALFGHFAPRLKAYLRRQGCDAGGAEELVQEVMLLVWRRAETYDPAQASAGTWVFTIARNKRIDALRREQRPEIDPDDPTLVPGPAESADDGVAARETAGRLRDALKSLPPEQADLLRLAYFEDKPHSLISAEQGIPLGTVKSRLRLAMDRLRKALRDSR</sequence>
<evidence type="ECO:0000313" key="10">
    <source>
        <dbReference type="Proteomes" id="UP000480854"/>
    </source>
</evidence>
<keyword evidence="2" id="KW-0805">Transcription regulation</keyword>
<dbReference type="GO" id="GO:0016987">
    <property type="term" value="F:sigma factor activity"/>
    <property type="evidence" value="ECO:0007669"/>
    <property type="project" value="UniProtKB-KW"/>
</dbReference>
<dbReference type="PANTHER" id="PTHR43133:SF62">
    <property type="entry name" value="RNA POLYMERASE SIGMA FACTOR SIGZ"/>
    <property type="match status" value="1"/>
</dbReference>
<accession>A0A9W7NMP5</accession>
<keyword evidence="4" id="KW-0238">DNA-binding</keyword>
<dbReference type="InterPro" id="IPR039425">
    <property type="entry name" value="RNA_pol_sigma-70-like"/>
</dbReference>
<dbReference type="Gene3D" id="1.10.1740.10">
    <property type="match status" value="1"/>
</dbReference>
<evidence type="ECO:0000256" key="3">
    <source>
        <dbReference type="ARBA" id="ARBA00023082"/>
    </source>
</evidence>
<dbReference type="NCBIfam" id="TIGR02937">
    <property type="entry name" value="sigma70-ECF"/>
    <property type="match status" value="1"/>
</dbReference>
<evidence type="ECO:0000259" key="7">
    <source>
        <dbReference type="Pfam" id="PF04542"/>
    </source>
</evidence>
<dbReference type="CDD" id="cd06171">
    <property type="entry name" value="Sigma70_r4"/>
    <property type="match status" value="1"/>
</dbReference>
<dbReference type="Pfam" id="PF04542">
    <property type="entry name" value="Sigma70_r2"/>
    <property type="match status" value="1"/>
</dbReference>
<dbReference type="InterPro" id="IPR007630">
    <property type="entry name" value="RNA_pol_sigma70_r4"/>
</dbReference>
<reference evidence="9 10" key="1">
    <citation type="submission" date="2018-07" db="EMBL/GenBank/DDBJ databases">
        <title>Genome sequence of Azospirillum sp. ATCC 49961.</title>
        <authorList>
            <person name="Sant'Anna F.H."/>
            <person name="Baldani J.I."/>
            <person name="Zilli J.E."/>
            <person name="Reis V.M."/>
            <person name="Hartmann A."/>
            <person name="Cruz L."/>
            <person name="de Souza E.M."/>
            <person name="de Oliveira Pedrosa F."/>
            <person name="Passaglia L.M.P."/>
        </authorList>
    </citation>
    <scope>NUCLEOTIDE SEQUENCE [LARGE SCALE GENOMIC DNA]</scope>
    <source>
        <strain evidence="9 10">ATCC 49961</strain>
    </source>
</reference>
<dbReference type="Pfam" id="PF04545">
    <property type="entry name" value="Sigma70_r4"/>
    <property type="match status" value="1"/>
</dbReference>
<dbReference type="AlphaFoldDB" id="A0A9W7NMP5"/>
<feature type="region of interest" description="Disordered" evidence="6">
    <location>
        <begin position="98"/>
        <end position="123"/>
    </location>
</feature>